<evidence type="ECO:0000313" key="5">
    <source>
        <dbReference type="RefSeq" id="XP_033569349.1"/>
    </source>
</evidence>
<reference evidence="3 5" key="1">
    <citation type="journal article" date="2020" name="Stud. Mycol.">
        <title>101 Dothideomycetes genomes: a test case for predicting lifestyles and emergence of pathogens.</title>
        <authorList>
            <person name="Haridas S."/>
            <person name="Albert R."/>
            <person name="Binder M."/>
            <person name="Bloem J."/>
            <person name="Labutti K."/>
            <person name="Salamov A."/>
            <person name="Andreopoulos B."/>
            <person name="Baker S."/>
            <person name="Barry K."/>
            <person name="Bills G."/>
            <person name="Bluhm B."/>
            <person name="Cannon C."/>
            <person name="Castanera R."/>
            <person name="Culley D."/>
            <person name="Daum C."/>
            <person name="Ezra D."/>
            <person name="Gonzalez J."/>
            <person name="Henrissat B."/>
            <person name="Kuo A."/>
            <person name="Liang C."/>
            <person name="Lipzen A."/>
            <person name="Lutzoni F."/>
            <person name="Magnuson J."/>
            <person name="Mondo S."/>
            <person name="Nolan M."/>
            <person name="Ohm R."/>
            <person name="Pangilinan J."/>
            <person name="Park H.-J."/>
            <person name="Ramirez L."/>
            <person name="Alfaro M."/>
            <person name="Sun H."/>
            <person name="Tritt A."/>
            <person name="Yoshinaga Y."/>
            <person name="Zwiers L.-H."/>
            <person name="Turgeon B."/>
            <person name="Goodwin S."/>
            <person name="Spatafora J."/>
            <person name="Crous P."/>
            <person name="Grigoriev I."/>
        </authorList>
    </citation>
    <scope>NUCLEOTIDE SEQUENCE</scope>
    <source>
        <strain evidence="3 5">CBS 304.34</strain>
    </source>
</reference>
<dbReference type="EMBL" id="MU003723">
    <property type="protein sequence ID" value="KAF2802385.1"/>
    <property type="molecule type" value="Genomic_DNA"/>
</dbReference>
<feature type="region of interest" description="Disordered" evidence="2">
    <location>
        <begin position="416"/>
        <end position="436"/>
    </location>
</feature>
<accession>A0A6A6Y2D8</accession>
<reference evidence="5" key="2">
    <citation type="submission" date="2020-04" db="EMBL/GenBank/DDBJ databases">
        <authorList>
            <consortium name="NCBI Genome Project"/>
        </authorList>
    </citation>
    <scope>NUCLEOTIDE SEQUENCE</scope>
    <source>
        <strain evidence="5">CBS 304.34</strain>
    </source>
</reference>
<name>A0A6A6Y2D8_9PEZI</name>
<dbReference type="Proteomes" id="UP000504636">
    <property type="component" value="Unplaced"/>
</dbReference>
<evidence type="ECO:0000313" key="3">
    <source>
        <dbReference type="EMBL" id="KAF2802385.1"/>
    </source>
</evidence>
<dbReference type="AlphaFoldDB" id="A0A6A6Y2D8"/>
<dbReference type="OrthoDB" id="5391053at2759"/>
<keyword evidence="1" id="KW-0175">Coiled coil</keyword>
<feature type="compositionally biased region" description="Polar residues" evidence="2">
    <location>
        <begin position="9"/>
        <end position="51"/>
    </location>
</feature>
<keyword evidence="4" id="KW-1185">Reference proteome</keyword>
<feature type="coiled-coil region" evidence="1">
    <location>
        <begin position="153"/>
        <end position="201"/>
    </location>
</feature>
<dbReference type="RefSeq" id="XP_033569349.1">
    <property type="nucleotide sequence ID" value="XM_033722527.1"/>
</dbReference>
<reference evidence="5" key="3">
    <citation type="submission" date="2025-04" db="UniProtKB">
        <authorList>
            <consortium name="RefSeq"/>
        </authorList>
    </citation>
    <scope>IDENTIFICATION</scope>
    <source>
        <strain evidence="5">CBS 304.34</strain>
    </source>
</reference>
<dbReference type="GeneID" id="54463420"/>
<proteinExistence type="predicted"/>
<protein>
    <submittedName>
        <fullName evidence="3 5">Uncharacterized protein</fullName>
    </submittedName>
</protein>
<evidence type="ECO:0000313" key="4">
    <source>
        <dbReference type="Proteomes" id="UP000504636"/>
    </source>
</evidence>
<sequence>MYSRLLFWKSQSTQPQKPTMTDTYHTLNGQKASCGESQLSKKPKSASGNGNENDRASQLPKMHAETDPIPRKLAIRDFHTSHEADANYFPGPAKMAIVGDESPGLIALLLSRELSQGLQDALLAKRELRTTTVAIEQQRQNIHQKDQHTFVHLIRQEKQLRRLEKKAAQGNDLPENEHQTLKELQQEVHTLNNKRDDFVDQTEELNEGLKAVQDRWEYLQEAVDQTLDEVFVGCGILLPLGQLTNREELQHENGDSRQGTLMGSGIGGFLYPQDQQISGSMEQAERKVADKRSLYQHAYRDFEAHYDQHAYRYDVEFEAYAKSQTNRPDVDLRMEFDHIYLVKRSKLTRELIEAEEEFEAAKQEARANGCYWHDYDGYSQCADHPDDGYRESEEREMAADMDRDRDRIEKWILDHTGPYEDSTSTSTPTIDEWPIDSKRPFDSLSMVAEGVERKRIDRQARNLGHY</sequence>
<gene>
    <name evidence="3 5" type="ORF">BDZ99DRAFT_482824</name>
</gene>
<evidence type="ECO:0000256" key="2">
    <source>
        <dbReference type="SAM" id="MobiDB-lite"/>
    </source>
</evidence>
<organism evidence="3">
    <name type="scientific">Mytilinidion resinicola</name>
    <dbReference type="NCBI Taxonomy" id="574789"/>
    <lineage>
        <taxon>Eukaryota</taxon>
        <taxon>Fungi</taxon>
        <taxon>Dikarya</taxon>
        <taxon>Ascomycota</taxon>
        <taxon>Pezizomycotina</taxon>
        <taxon>Dothideomycetes</taxon>
        <taxon>Pleosporomycetidae</taxon>
        <taxon>Mytilinidiales</taxon>
        <taxon>Mytilinidiaceae</taxon>
        <taxon>Mytilinidion</taxon>
    </lineage>
</organism>
<evidence type="ECO:0000256" key="1">
    <source>
        <dbReference type="SAM" id="Coils"/>
    </source>
</evidence>
<feature type="region of interest" description="Disordered" evidence="2">
    <location>
        <begin position="1"/>
        <end position="65"/>
    </location>
</feature>